<evidence type="ECO:0000259" key="2">
    <source>
        <dbReference type="Pfam" id="PF00534"/>
    </source>
</evidence>
<evidence type="ECO:0000256" key="1">
    <source>
        <dbReference type="ARBA" id="ARBA00022679"/>
    </source>
</evidence>
<evidence type="ECO:0000313" key="4">
    <source>
        <dbReference type="Proteomes" id="UP000559626"/>
    </source>
</evidence>
<dbReference type="Proteomes" id="UP000559626">
    <property type="component" value="Unassembled WGS sequence"/>
</dbReference>
<dbReference type="Gene3D" id="3.40.50.2000">
    <property type="entry name" value="Glycogen Phosphorylase B"/>
    <property type="match status" value="2"/>
</dbReference>
<feature type="domain" description="Glycosyl transferase family 1" evidence="2">
    <location>
        <begin position="183"/>
        <end position="323"/>
    </location>
</feature>
<gene>
    <name evidence="3" type="ORF">HHL22_21370</name>
</gene>
<organism evidence="3 4">
    <name type="scientific">Hymenobacter polaris</name>
    <dbReference type="NCBI Taxonomy" id="2682546"/>
    <lineage>
        <taxon>Bacteria</taxon>
        <taxon>Pseudomonadati</taxon>
        <taxon>Bacteroidota</taxon>
        <taxon>Cytophagia</taxon>
        <taxon>Cytophagales</taxon>
        <taxon>Hymenobacteraceae</taxon>
        <taxon>Hymenobacter</taxon>
    </lineage>
</organism>
<evidence type="ECO:0000313" key="3">
    <source>
        <dbReference type="EMBL" id="NML67760.1"/>
    </source>
</evidence>
<dbReference type="AlphaFoldDB" id="A0A7Y0AIK8"/>
<dbReference type="Pfam" id="PF00534">
    <property type="entry name" value="Glycos_transf_1"/>
    <property type="match status" value="1"/>
</dbReference>
<sequence>MSLPRVCLDCEALKDLNSGFSHFVVPLAHELLALNRQQPRFRLSFFTPPAAQGVLGTQGVKYLTQHSFHKYFNPHSYRLRLWHATQQLSWYVPTSPLTKVVLTVHDLNFLHENPDEHTYTRQLAMVRRNIGRADSIVTISDYVLQDILQHADLLGYTGEQPLRYIRRGVEALLPAQDHRPALVPTRPFLFGLGTINAKKNWHVLLPLLEGTDYELIIAGSFAEHDYAQNLLAAARRAGVADRLHLLTRISEEDKAWYFAHCLAYLQPSLAEGFGLPVVEALQLGKPVFLSRFTSLPEVGGDAAYYFDDFTPAHLRQRLAEGLAQHSPARAAAAVAHAAQFSWAQAAQEYMDVYQELLGA</sequence>
<dbReference type="SUPFAM" id="SSF53756">
    <property type="entry name" value="UDP-Glycosyltransferase/glycogen phosphorylase"/>
    <property type="match status" value="1"/>
</dbReference>
<dbReference type="EMBL" id="JABBGH010000003">
    <property type="protein sequence ID" value="NML67760.1"/>
    <property type="molecule type" value="Genomic_DNA"/>
</dbReference>
<dbReference type="CDD" id="cd03809">
    <property type="entry name" value="GT4_MtfB-like"/>
    <property type="match status" value="1"/>
</dbReference>
<comment type="caution">
    <text evidence="3">The sequence shown here is derived from an EMBL/GenBank/DDBJ whole genome shotgun (WGS) entry which is preliminary data.</text>
</comment>
<keyword evidence="1 3" id="KW-0808">Transferase</keyword>
<proteinExistence type="predicted"/>
<keyword evidence="4" id="KW-1185">Reference proteome</keyword>
<dbReference type="GO" id="GO:0009103">
    <property type="term" value="P:lipopolysaccharide biosynthetic process"/>
    <property type="evidence" value="ECO:0007669"/>
    <property type="project" value="TreeGrafter"/>
</dbReference>
<reference evidence="3 4" key="1">
    <citation type="submission" date="2020-04" db="EMBL/GenBank/DDBJ databases">
        <title>Hymenobacter polaris sp. nov., isolated from Arctic soil.</title>
        <authorList>
            <person name="Dahal R.H."/>
        </authorList>
    </citation>
    <scope>NUCLEOTIDE SEQUENCE [LARGE SCALE GENOMIC DNA]</scope>
    <source>
        <strain evidence="3 4">RP-2-7</strain>
    </source>
</reference>
<dbReference type="GO" id="GO:0016757">
    <property type="term" value="F:glycosyltransferase activity"/>
    <property type="evidence" value="ECO:0007669"/>
    <property type="project" value="InterPro"/>
</dbReference>
<protein>
    <submittedName>
        <fullName evidence="3">Glycosyltransferase family 4 protein</fullName>
    </submittedName>
</protein>
<dbReference type="PANTHER" id="PTHR46401">
    <property type="entry name" value="GLYCOSYLTRANSFERASE WBBK-RELATED"/>
    <property type="match status" value="1"/>
</dbReference>
<dbReference type="PANTHER" id="PTHR46401:SF2">
    <property type="entry name" value="GLYCOSYLTRANSFERASE WBBK-RELATED"/>
    <property type="match status" value="1"/>
</dbReference>
<dbReference type="InterPro" id="IPR001296">
    <property type="entry name" value="Glyco_trans_1"/>
</dbReference>
<accession>A0A7Y0AIK8</accession>
<name>A0A7Y0AIK8_9BACT</name>
<dbReference type="RefSeq" id="WP_169533405.1">
    <property type="nucleotide sequence ID" value="NZ_JABBGH010000003.1"/>
</dbReference>